<evidence type="ECO:0000313" key="1">
    <source>
        <dbReference type="EMBL" id="GAA3967983.1"/>
    </source>
</evidence>
<organism evidence="1 2">
    <name type="scientific">Hymenobacter antarcticus</name>
    <dbReference type="NCBI Taxonomy" id="486270"/>
    <lineage>
        <taxon>Bacteria</taxon>
        <taxon>Pseudomonadati</taxon>
        <taxon>Bacteroidota</taxon>
        <taxon>Cytophagia</taxon>
        <taxon>Cytophagales</taxon>
        <taxon>Hymenobacteraceae</taxon>
        <taxon>Hymenobacter</taxon>
    </lineage>
</organism>
<accession>A0ABP7PMF6</accession>
<reference evidence="2" key="1">
    <citation type="journal article" date="2019" name="Int. J. Syst. Evol. Microbiol.">
        <title>The Global Catalogue of Microorganisms (GCM) 10K type strain sequencing project: providing services to taxonomists for standard genome sequencing and annotation.</title>
        <authorList>
            <consortium name="The Broad Institute Genomics Platform"/>
            <consortium name="The Broad Institute Genome Sequencing Center for Infectious Disease"/>
            <person name="Wu L."/>
            <person name="Ma J."/>
        </authorList>
    </citation>
    <scope>NUCLEOTIDE SEQUENCE [LARGE SCALE GENOMIC DNA]</scope>
    <source>
        <strain evidence="2">JCM 17217</strain>
    </source>
</reference>
<keyword evidence="2" id="KW-1185">Reference proteome</keyword>
<comment type="caution">
    <text evidence="1">The sequence shown here is derived from an EMBL/GenBank/DDBJ whole genome shotgun (WGS) entry which is preliminary data.</text>
</comment>
<evidence type="ECO:0000313" key="2">
    <source>
        <dbReference type="Proteomes" id="UP001501556"/>
    </source>
</evidence>
<name>A0ABP7PMF6_9BACT</name>
<dbReference type="EMBL" id="BAABDI010000006">
    <property type="protein sequence ID" value="GAA3967983.1"/>
    <property type="molecule type" value="Genomic_DNA"/>
</dbReference>
<protein>
    <submittedName>
        <fullName evidence="1">Uncharacterized protein</fullName>
    </submittedName>
</protein>
<dbReference type="Proteomes" id="UP001501556">
    <property type="component" value="Unassembled WGS sequence"/>
</dbReference>
<gene>
    <name evidence="1" type="ORF">GCM10022407_12640</name>
</gene>
<sequence>MADQATTPVSAGAPTPMPATDAVVNPKLLIPKKDGPLAEVGRLVAEAWGKETWFALRWKTQADFVKVVTDFTAGLTEKRSAATARTPQSQRLQELDDQFDEGLRILKKYVNEDSGYDKARTDARLPGFGLLANKNGGFILSRDRDQRLVALRELLLPSVAAAPFAGRDYGTAYWQTRFDEYKTLLGKTDGLAGKVSRSVSQKDTAKQELRKTLQAVIYALKANFPDTFEAELRSWGFRKESY</sequence>
<proteinExistence type="predicted"/>
<dbReference type="RefSeq" id="WP_345122217.1">
    <property type="nucleotide sequence ID" value="NZ_BAABDI010000006.1"/>
</dbReference>